<comment type="caution">
    <text evidence="6">The sequence shown here is derived from an EMBL/GenBank/DDBJ whole genome shotgun (WGS) entry which is preliminary data.</text>
</comment>
<dbReference type="InterPro" id="IPR026113">
    <property type="entry name" value="METTL2/6/8-like"/>
</dbReference>
<reference evidence="6 7" key="1">
    <citation type="journal article" date="2013" name="Nat. Genet.">
        <title>The genome of the hydatid tapeworm Echinococcus granulosus.</title>
        <authorList>
            <person name="Zheng H."/>
            <person name="Zhang W."/>
            <person name="Zhang L."/>
            <person name="Zhang Z."/>
            <person name="Li J."/>
            <person name="Lu G."/>
            <person name="Zhu Y."/>
            <person name="Wang Y."/>
            <person name="Huang Y."/>
            <person name="Liu J."/>
            <person name="Kang H."/>
            <person name="Chen J."/>
            <person name="Wang L."/>
            <person name="Chen A."/>
            <person name="Yu S."/>
            <person name="Gao Z."/>
            <person name="Jin L."/>
            <person name="Gu W."/>
            <person name="Wang Z."/>
            <person name="Zhao L."/>
            <person name="Shi B."/>
            <person name="Wen H."/>
            <person name="Lin R."/>
            <person name="Jones M.K."/>
            <person name="Brejova B."/>
            <person name="Vinar T."/>
            <person name="Zhao G."/>
            <person name="McManus D.P."/>
            <person name="Chen Z."/>
            <person name="Zhou Y."/>
            <person name="Wang S."/>
        </authorList>
    </citation>
    <scope>NUCLEOTIDE SEQUENCE [LARGE SCALE GENOMIC DNA]</scope>
</reference>
<evidence type="ECO:0000256" key="4">
    <source>
        <dbReference type="SAM" id="MobiDB-lite"/>
    </source>
</evidence>
<dbReference type="InterPro" id="IPR007209">
    <property type="entry name" value="RNaseL-inhib-like_metal-bd_dom"/>
</dbReference>
<dbReference type="Pfam" id="PF13489">
    <property type="entry name" value="Methyltransf_23"/>
    <property type="match status" value="1"/>
</dbReference>
<dbReference type="CDD" id="cd02440">
    <property type="entry name" value="AdoMet_MTases"/>
    <property type="match status" value="1"/>
</dbReference>
<evidence type="ECO:0000256" key="3">
    <source>
        <dbReference type="ARBA" id="ARBA00022679"/>
    </source>
</evidence>
<dbReference type="SUPFAM" id="SSF53335">
    <property type="entry name" value="S-adenosyl-L-methionine-dependent methyltransferases"/>
    <property type="match status" value="1"/>
</dbReference>
<gene>
    <name evidence="6" type="ORF">EGR_06782</name>
</gene>
<evidence type="ECO:0000256" key="1">
    <source>
        <dbReference type="ARBA" id="ARBA00009725"/>
    </source>
</evidence>
<dbReference type="GO" id="GO:0032259">
    <property type="term" value="P:methylation"/>
    <property type="evidence" value="ECO:0007669"/>
    <property type="project" value="UniProtKB-KW"/>
</dbReference>
<protein>
    <submittedName>
        <fullName evidence="6">Methyltransferase-like protein 6</fullName>
    </submittedName>
</protein>
<dbReference type="OMA" id="AIHPLQM"/>
<feature type="compositionally biased region" description="Basic residues" evidence="4">
    <location>
        <begin position="1"/>
        <end position="19"/>
    </location>
</feature>
<evidence type="ECO:0000256" key="2">
    <source>
        <dbReference type="ARBA" id="ARBA00022603"/>
    </source>
</evidence>
<dbReference type="GO" id="GO:0008173">
    <property type="term" value="F:RNA methyltransferase activity"/>
    <property type="evidence" value="ECO:0007669"/>
    <property type="project" value="UniProtKB-ARBA"/>
</dbReference>
<dbReference type="KEGG" id="egl:EGR_06782"/>
<dbReference type="GeneID" id="36342497"/>
<dbReference type="Gene3D" id="3.40.50.150">
    <property type="entry name" value="Vaccinia Virus protein VP39"/>
    <property type="match status" value="1"/>
</dbReference>
<dbReference type="InterPro" id="IPR029063">
    <property type="entry name" value="SAM-dependent_MTases_sf"/>
</dbReference>
<proteinExistence type="inferred from homology"/>
<dbReference type="AlphaFoldDB" id="W6UBA1"/>
<feature type="domain" description="RNase L inhibitor RLI-like possible metal-binding" evidence="5">
    <location>
        <begin position="66"/>
        <end position="95"/>
    </location>
</feature>
<organism evidence="6 7">
    <name type="scientific">Echinococcus granulosus</name>
    <name type="common">Hydatid tapeworm</name>
    <dbReference type="NCBI Taxonomy" id="6210"/>
    <lineage>
        <taxon>Eukaryota</taxon>
        <taxon>Metazoa</taxon>
        <taxon>Spiralia</taxon>
        <taxon>Lophotrochozoa</taxon>
        <taxon>Platyhelminthes</taxon>
        <taxon>Cestoda</taxon>
        <taxon>Eucestoda</taxon>
        <taxon>Cyclophyllidea</taxon>
        <taxon>Taeniidae</taxon>
        <taxon>Echinococcus</taxon>
        <taxon>Echinococcus granulosus group</taxon>
    </lineage>
</organism>
<evidence type="ECO:0000259" key="5">
    <source>
        <dbReference type="Pfam" id="PF04068"/>
    </source>
</evidence>
<dbReference type="Proteomes" id="UP000019149">
    <property type="component" value="Unassembled WGS sequence"/>
</dbReference>
<feature type="compositionally biased region" description="Acidic residues" evidence="4">
    <location>
        <begin position="191"/>
        <end position="204"/>
    </location>
</feature>
<keyword evidence="2" id="KW-0489">Methyltransferase</keyword>
<evidence type="ECO:0000313" key="7">
    <source>
        <dbReference type="Proteomes" id="UP000019149"/>
    </source>
</evidence>
<sequence length="401" mass="44499">MPRANHSHPPRPSNKRKGRYSGTSRTKQRAFPADMPLSKESHSDYSDNDENSSSSEDSKSVSIPTAMWDFGQCDPKRCSGRKLVRLGVTRLLKLQESFHGVVLTSTATQYINPLTDKDIAARCGIAVIDCSWAQTSNTPFHRACRDDTEVLDVQKRYVAQLEAKNNKKPQSYSEVYADLNAEMGSDRENSQSEETENEETSDAEVNDVEEISMVIFYACDISPKAVATVQANPMFTTDFVSVFVCDVACEGALAKSLSAAPTPALLEHSSITEVPPAIGFHLVTLIFVLSAIHPLQMAFCLQNAAQALRPDGKLLLRDYGLHDYSQMRFGRGARVLAERPLYRRQDGTFAYFFTRAELTHLLTEAGLSVLSCTYVHRRTENRATGLAVQRVFIQAVAQKTS</sequence>
<name>W6UBA1_ECHGR</name>
<dbReference type="STRING" id="6210.W6UBA1"/>
<dbReference type="EMBL" id="APAU02000063">
    <property type="protein sequence ID" value="EUB58375.1"/>
    <property type="molecule type" value="Genomic_DNA"/>
</dbReference>
<dbReference type="GO" id="GO:0008757">
    <property type="term" value="F:S-adenosylmethionine-dependent methyltransferase activity"/>
    <property type="evidence" value="ECO:0007669"/>
    <property type="project" value="UniProtKB-ARBA"/>
</dbReference>
<accession>W6UBA1</accession>
<feature type="region of interest" description="Disordered" evidence="4">
    <location>
        <begin position="1"/>
        <end position="60"/>
    </location>
</feature>
<comment type="similarity">
    <text evidence="1">Belongs to the methyltransferase superfamily. METL family.</text>
</comment>
<dbReference type="RefSeq" id="XP_024349571.1">
    <property type="nucleotide sequence ID" value="XM_024496031.1"/>
</dbReference>
<dbReference type="PANTHER" id="PTHR22809">
    <property type="entry name" value="METHYLTRANSFERASE-RELATED"/>
    <property type="match status" value="1"/>
</dbReference>
<keyword evidence="3" id="KW-0808">Transferase</keyword>
<dbReference type="PANTHER" id="PTHR22809:SF5">
    <property type="entry name" value="TRNA N(3)-METHYLCYTIDINE METHYLTRANSFERASE METTL6"/>
    <property type="match status" value="1"/>
</dbReference>
<dbReference type="Pfam" id="PF04068">
    <property type="entry name" value="Fer4_RLI"/>
    <property type="match status" value="1"/>
</dbReference>
<keyword evidence="7" id="KW-1185">Reference proteome</keyword>
<dbReference type="CTD" id="36342497"/>
<feature type="region of interest" description="Disordered" evidence="4">
    <location>
        <begin position="184"/>
        <end position="204"/>
    </location>
</feature>
<dbReference type="OrthoDB" id="417697at2759"/>
<evidence type="ECO:0000313" key="6">
    <source>
        <dbReference type="EMBL" id="EUB58375.1"/>
    </source>
</evidence>